<keyword evidence="2" id="KW-1185">Reference proteome</keyword>
<dbReference type="HOGENOM" id="CLU_2073927_0_0_1"/>
<gene>
    <name evidence="1" type="ORF">PAXRUDRAFT_831592</name>
</gene>
<evidence type="ECO:0000313" key="2">
    <source>
        <dbReference type="Proteomes" id="UP000054538"/>
    </source>
</evidence>
<sequence length="118" mass="13082">MHDGGFPVTDFRENGSSYAVVRSVQLFLIDINLRITLSPKLPRQHLGSSSRESLQCFAMAKCYLESVRDTAHSLPVTVVQPSTLSWSRACDHESQWAAAQSRIPFLASLLFSPGWATT</sequence>
<evidence type="ECO:0000313" key="1">
    <source>
        <dbReference type="EMBL" id="KIK90555.1"/>
    </source>
</evidence>
<organism evidence="1 2">
    <name type="scientific">Paxillus rubicundulus Ve08.2h10</name>
    <dbReference type="NCBI Taxonomy" id="930991"/>
    <lineage>
        <taxon>Eukaryota</taxon>
        <taxon>Fungi</taxon>
        <taxon>Dikarya</taxon>
        <taxon>Basidiomycota</taxon>
        <taxon>Agaricomycotina</taxon>
        <taxon>Agaricomycetes</taxon>
        <taxon>Agaricomycetidae</taxon>
        <taxon>Boletales</taxon>
        <taxon>Paxilineae</taxon>
        <taxon>Paxillaceae</taxon>
        <taxon>Paxillus</taxon>
    </lineage>
</organism>
<dbReference type="AlphaFoldDB" id="A0A0D0E1P9"/>
<reference evidence="2" key="2">
    <citation type="submission" date="2015-01" db="EMBL/GenBank/DDBJ databases">
        <title>Evolutionary Origins and Diversification of the Mycorrhizal Mutualists.</title>
        <authorList>
            <consortium name="DOE Joint Genome Institute"/>
            <consortium name="Mycorrhizal Genomics Consortium"/>
            <person name="Kohler A."/>
            <person name="Kuo A."/>
            <person name="Nagy L.G."/>
            <person name="Floudas D."/>
            <person name="Copeland A."/>
            <person name="Barry K.W."/>
            <person name="Cichocki N."/>
            <person name="Veneault-Fourrey C."/>
            <person name="LaButti K."/>
            <person name="Lindquist E.A."/>
            <person name="Lipzen A."/>
            <person name="Lundell T."/>
            <person name="Morin E."/>
            <person name="Murat C."/>
            <person name="Riley R."/>
            <person name="Ohm R."/>
            <person name="Sun H."/>
            <person name="Tunlid A."/>
            <person name="Henrissat B."/>
            <person name="Grigoriev I.V."/>
            <person name="Hibbett D.S."/>
            <person name="Martin F."/>
        </authorList>
    </citation>
    <scope>NUCLEOTIDE SEQUENCE [LARGE SCALE GENOMIC DNA]</scope>
    <source>
        <strain evidence="2">Ve08.2h10</strain>
    </source>
</reference>
<accession>A0A0D0E1P9</accession>
<proteinExistence type="predicted"/>
<protein>
    <submittedName>
        <fullName evidence="1">Uncharacterized protein</fullName>
    </submittedName>
</protein>
<name>A0A0D0E1P9_9AGAM</name>
<dbReference type="InParanoid" id="A0A0D0E1P9"/>
<dbReference type="EMBL" id="KN825502">
    <property type="protein sequence ID" value="KIK90555.1"/>
    <property type="molecule type" value="Genomic_DNA"/>
</dbReference>
<dbReference type="Proteomes" id="UP000054538">
    <property type="component" value="Unassembled WGS sequence"/>
</dbReference>
<reference evidence="1 2" key="1">
    <citation type="submission" date="2014-04" db="EMBL/GenBank/DDBJ databases">
        <authorList>
            <consortium name="DOE Joint Genome Institute"/>
            <person name="Kuo A."/>
            <person name="Kohler A."/>
            <person name="Jargeat P."/>
            <person name="Nagy L.G."/>
            <person name="Floudas D."/>
            <person name="Copeland A."/>
            <person name="Barry K.W."/>
            <person name="Cichocki N."/>
            <person name="Veneault-Fourrey C."/>
            <person name="LaButti K."/>
            <person name="Lindquist E.A."/>
            <person name="Lipzen A."/>
            <person name="Lundell T."/>
            <person name="Morin E."/>
            <person name="Murat C."/>
            <person name="Sun H."/>
            <person name="Tunlid A."/>
            <person name="Henrissat B."/>
            <person name="Grigoriev I.V."/>
            <person name="Hibbett D.S."/>
            <person name="Martin F."/>
            <person name="Nordberg H.P."/>
            <person name="Cantor M.N."/>
            <person name="Hua S.X."/>
        </authorList>
    </citation>
    <scope>NUCLEOTIDE SEQUENCE [LARGE SCALE GENOMIC DNA]</scope>
    <source>
        <strain evidence="1 2">Ve08.2h10</strain>
    </source>
</reference>